<dbReference type="PANTHER" id="PTHR43806">
    <property type="entry name" value="PEPTIDASE S8"/>
    <property type="match status" value="1"/>
</dbReference>
<comment type="similarity">
    <text evidence="1 5 6">Belongs to the peptidase S8 family.</text>
</comment>
<evidence type="ECO:0000256" key="2">
    <source>
        <dbReference type="ARBA" id="ARBA00022670"/>
    </source>
</evidence>
<dbReference type="InterPro" id="IPR050131">
    <property type="entry name" value="Peptidase_S8_subtilisin-like"/>
</dbReference>
<evidence type="ECO:0000259" key="9">
    <source>
        <dbReference type="Pfam" id="PF18237"/>
    </source>
</evidence>
<keyword evidence="11" id="KW-1185">Reference proteome</keyword>
<dbReference type="InterPro" id="IPR015500">
    <property type="entry name" value="Peptidase_S8_subtilisin-rel"/>
</dbReference>
<keyword evidence="4 5" id="KW-0720">Serine protease</keyword>
<dbReference type="CDD" id="cd07487">
    <property type="entry name" value="Peptidases_S8_1"/>
    <property type="match status" value="1"/>
</dbReference>
<protein>
    <submittedName>
        <fullName evidence="10">S8 family serine peptidase</fullName>
    </submittedName>
</protein>
<dbReference type="RefSeq" id="WP_379744812.1">
    <property type="nucleotide sequence ID" value="NZ_JBHTCP010000002.1"/>
</dbReference>
<keyword evidence="7" id="KW-0732">Signal</keyword>
<dbReference type="InterPro" id="IPR023827">
    <property type="entry name" value="Peptidase_S8_Asp-AS"/>
</dbReference>
<feature type="chain" id="PRO_5045497024" evidence="7">
    <location>
        <begin position="25"/>
        <end position="561"/>
    </location>
</feature>
<proteinExistence type="inferred from homology"/>
<dbReference type="InterPro" id="IPR041326">
    <property type="entry name" value="Tk-SP_N-pro"/>
</dbReference>
<dbReference type="Gene3D" id="3.40.50.200">
    <property type="entry name" value="Peptidase S8/S53 domain"/>
    <property type="match status" value="1"/>
</dbReference>
<evidence type="ECO:0000313" key="11">
    <source>
        <dbReference type="Proteomes" id="UP001596549"/>
    </source>
</evidence>
<sequence length="561" mass="58084">MNKKKWAATMLAGTLLMTPFSVMAASPNAAAESALADVMMDTNRNKMQDNLELKIKEMNADEKVPVIIQFNESFAGGKAYDVLSEKLGFFKKSFDYKVFNGMAATMTVKQIERLNALPFIKQVEYDAPVKMNLATANASFGTEKVRADYGLTGDMDGNERGYTKNDAVVAVIDTGIDAAHVDLDGGKVIGWKDLVNNRTTAYDDQGHGTHCASIVAGDGDANPAHKGVAPGAALVGVKVLDAQGSGSMSTVAAGIDWAVQNKDVYGIEVLSLSLGTSGSSDGKDATSVAVNNASAAGLAVAVAAGNDGPTSKTIGSPGAAEKAITVGAGADLGENGFNLTYFSSRGPTADGRVKPDIFAPGFNITAAKANSGNQYVSYSGTSMATPFTAGTIALMEDAKPGITEPEIKNVLYTTAVDFGPSGKDSEYGYGRLDGYAAITTAANLNGAGPAVPNHFYKGASLSSGASHTYTLNVNSTSFPISLTLITPDWSPGFLIFGPSHSYKVSLIDPTGATVASSSQNERQDHTAFKPTKTGAYKVVVSSSKGSGTYYLDVSAGAASLN</sequence>
<organism evidence="10 11">
    <name type="scientific">Fictibacillus iocasae</name>
    <dbReference type="NCBI Taxonomy" id="2715437"/>
    <lineage>
        <taxon>Bacteria</taxon>
        <taxon>Bacillati</taxon>
        <taxon>Bacillota</taxon>
        <taxon>Bacilli</taxon>
        <taxon>Bacillales</taxon>
        <taxon>Fictibacillaceae</taxon>
        <taxon>Fictibacillus</taxon>
    </lineage>
</organism>
<evidence type="ECO:0000313" key="10">
    <source>
        <dbReference type="EMBL" id="MFC7370129.1"/>
    </source>
</evidence>
<dbReference type="InterPro" id="IPR022398">
    <property type="entry name" value="Peptidase_S8_His-AS"/>
</dbReference>
<dbReference type="PROSITE" id="PS51892">
    <property type="entry name" value="SUBTILASE"/>
    <property type="match status" value="1"/>
</dbReference>
<evidence type="ECO:0000256" key="3">
    <source>
        <dbReference type="ARBA" id="ARBA00022801"/>
    </source>
</evidence>
<dbReference type="Gene3D" id="2.60.120.380">
    <property type="match status" value="1"/>
</dbReference>
<evidence type="ECO:0000259" key="8">
    <source>
        <dbReference type="Pfam" id="PF00082"/>
    </source>
</evidence>
<dbReference type="Proteomes" id="UP001596549">
    <property type="component" value="Unassembled WGS sequence"/>
</dbReference>
<evidence type="ECO:0000256" key="5">
    <source>
        <dbReference type="PROSITE-ProRule" id="PRU01240"/>
    </source>
</evidence>
<feature type="signal peptide" evidence="7">
    <location>
        <begin position="1"/>
        <end position="24"/>
    </location>
</feature>
<gene>
    <name evidence="10" type="ORF">ACFQPF_00370</name>
</gene>
<dbReference type="InterPro" id="IPR023828">
    <property type="entry name" value="Peptidase_S8_Ser-AS"/>
</dbReference>
<dbReference type="InterPro" id="IPR036852">
    <property type="entry name" value="Peptidase_S8/S53_dom_sf"/>
</dbReference>
<evidence type="ECO:0000256" key="6">
    <source>
        <dbReference type="RuleBase" id="RU003355"/>
    </source>
</evidence>
<comment type="caution">
    <text evidence="10">The sequence shown here is derived from an EMBL/GenBank/DDBJ whole genome shotgun (WGS) entry which is preliminary data.</text>
</comment>
<keyword evidence="3 5" id="KW-0378">Hydrolase</keyword>
<accession>A0ABW2NI27</accession>
<dbReference type="PROSITE" id="PS00137">
    <property type="entry name" value="SUBTILASE_HIS"/>
    <property type="match status" value="1"/>
</dbReference>
<dbReference type="PROSITE" id="PS00138">
    <property type="entry name" value="SUBTILASE_SER"/>
    <property type="match status" value="1"/>
</dbReference>
<reference evidence="11" key="1">
    <citation type="journal article" date="2019" name="Int. J. Syst. Evol. Microbiol.">
        <title>The Global Catalogue of Microorganisms (GCM) 10K type strain sequencing project: providing services to taxonomists for standard genome sequencing and annotation.</title>
        <authorList>
            <consortium name="The Broad Institute Genomics Platform"/>
            <consortium name="The Broad Institute Genome Sequencing Center for Infectious Disease"/>
            <person name="Wu L."/>
            <person name="Ma J."/>
        </authorList>
    </citation>
    <scope>NUCLEOTIDE SEQUENCE [LARGE SCALE GENOMIC DNA]</scope>
    <source>
        <strain evidence="11">NBRC 106396</strain>
    </source>
</reference>
<dbReference type="Pfam" id="PF18237">
    <property type="entry name" value="Tk-SP_N-pro"/>
    <property type="match status" value="1"/>
</dbReference>
<dbReference type="SUPFAM" id="SSF52743">
    <property type="entry name" value="Subtilisin-like"/>
    <property type="match status" value="1"/>
</dbReference>
<dbReference type="PANTHER" id="PTHR43806:SF65">
    <property type="entry name" value="SERINE PROTEASE APRX"/>
    <property type="match status" value="1"/>
</dbReference>
<dbReference type="InterPro" id="IPR000209">
    <property type="entry name" value="Peptidase_S8/S53_dom"/>
</dbReference>
<evidence type="ECO:0000256" key="4">
    <source>
        <dbReference type="ARBA" id="ARBA00022825"/>
    </source>
</evidence>
<feature type="domain" description="Peptidase S8/S53" evidence="8">
    <location>
        <begin position="165"/>
        <end position="430"/>
    </location>
</feature>
<dbReference type="EMBL" id="JBHTCP010000002">
    <property type="protein sequence ID" value="MFC7370129.1"/>
    <property type="molecule type" value="Genomic_DNA"/>
</dbReference>
<feature type="active site" description="Charge relay system" evidence="5">
    <location>
        <position position="382"/>
    </location>
</feature>
<dbReference type="Pfam" id="PF00082">
    <property type="entry name" value="Peptidase_S8"/>
    <property type="match status" value="1"/>
</dbReference>
<keyword evidence="2 5" id="KW-0645">Protease</keyword>
<feature type="active site" description="Charge relay system" evidence="5">
    <location>
        <position position="173"/>
    </location>
</feature>
<feature type="domain" description="Tk-SP N-propeptide" evidence="9">
    <location>
        <begin position="43"/>
        <end position="110"/>
    </location>
</feature>
<evidence type="ECO:0000256" key="1">
    <source>
        <dbReference type="ARBA" id="ARBA00011073"/>
    </source>
</evidence>
<name>A0ABW2NI27_9BACL</name>
<evidence type="ECO:0000256" key="7">
    <source>
        <dbReference type="SAM" id="SignalP"/>
    </source>
</evidence>
<dbReference type="Gene3D" id="3.30.70.80">
    <property type="entry name" value="Peptidase S8 propeptide/proteinase inhibitor I9"/>
    <property type="match status" value="1"/>
</dbReference>
<dbReference type="PRINTS" id="PR00723">
    <property type="entry name" value="SUBTILISIN"/>
</dbReference>
<dbReference type="PROSITE" id="PS00136">
    <property type="entry name" value="SUBTILASE_ASP"/>
    <property type="match status" value="1"/>
</dbReference>
<feature type="active site" description="Charge relay system" evidence="5">
    <location>
        <position position="207"/>
    </location>
</feature>
<dbReference type="InterPro" id="IPR037045">
    <property type="entry name" value="S8pro/Inhibitor_I9_sf"/>
</dbReference>